<comment type="similarity">
    <text evidence="6">Belongs to the Maf family. YhdE subfamily.</text>
</comment>
<proteinExistence type="inferred from homology"/>
<evidence type="ECO:0000313" key="7">
    <source>
        <dbReference type="EMBL" id="GAE43958.1"/>
    </source>
</evidence>
<gene>
    <name evidence="7" type="ORF">JCM21738_630</name>
</gene>
<dbReference type="PANTHER" id="PTHR43213">
    <property type="entry name" value="BIFUNCTIONAL DTTP/UTP PYROPHOSPHATASE/METHYLTRANSFERASE PROTEIN-RELATED"/>
    <property type="match status" value="1"/>
</dbReference>
<organism evidence="7 8">
    <name type="scientific">Mesobacillus boroniphilus JCM 21738</name>
    <dbReference type="NCBI Taxonomy" id="1294265"/>
    <lineage>
        <taxon>Bacteria</taxon>
        <taxon>Bacillati</taxon>
        <taxon>Bacillota</taxon>
        <taxon>Bacilli</taxon>
        <taxon>Bacillales</taxon>
        <taxon>Bacillaceae</taxon>
        <taxon>Mesobacillus</taxon>
    </lineage>
</organism>
<dbReference type="eggNOG" id="COG0424">
    <property type="taxonomic scope" value="Bacteria"/>
</dbReference>
<evidence type="ECO:0000256" key="4">
    <source>
        <dbReference type="ARBA" id="ARBA00022801"/>
    </source>
</evidence>
<dbReference type="GO" id="GO:0005737">
    <property type="term" value="C:cytoplasm"/>
    <property type="evidence" value="ECO:0007669"/>
    <property type="project" value="UniProtKB-SubCell"/>
</dbReference>
<evidence type="ECO:0000256" key="2">
    <source>
        <dbReference type="ARBA" id="ARBA00004496"/>
    </source>
</evidence>
<dbReference type="Gene3D" id="3.90.950.10">
    <property type="match status" value="1"/>
</dbReference>
<dbReference type="EMBL" id="BAUW01000004">
    <property type="protein sequence ID" value="GAE43958.1"/>
    <property type="molecule type" value="Genomic_DNA"/>
</dbReference>
<dbReference type="HAMAP" id="MF_00528">
    <property type="entry name" value="Maf"/>
    <property type="match status" value="1"/>
</dbReference>
<dbReference type="GO" id="GO:0036218">
    <property type="term" value="F:dTTP diphosphatase activity"/>
    <property type="evidence" value="ECO:0007669"/>
    <property type="project" value="RHEA"/>
</dbReference>
<dbReference type="SUPFAM" id="SSF52972">
    <property type="entry name" value="ITPase-like"/>
    <property type="match status" value="1"/>
</dbReference>
<evidence type="ECO:0000256" key="3">
    <source>
        <dbReference type="ARBA" id="ARBA00022490"/>
    </source>
</evidence>
<accession>W4RJB4</accession>
<evidence type="ECO:0000313" key="8">
    <source>
        <dbReference type="Proteomes" id="UP000018949"/>
    </source>
</evidence>
<feature type="site" description="Important for substrate specificity" evidence="6">
    <location>
        <position position="34"/>
    </location>
</feature>
<feature type="site" description="Important for substrate specificity" evidence="6">
    <location>
        <position position="92"/>
    </location>
</feature>
<dbReference type="GO" id="GO:0009117">
    <property type="term" value="P:nucleotide metabolic process"/>
    <property type="evidence" value="ECO:0007669"/>
    <property type="project" value="UniProtKB-KW"/>
</dbReference>
<comment type="caution">
    <text evidence="7">The sequence shown here is derived from an EMBL/GenBank/DDBJ whole genome shotgun (WGS) entry which is preliminary data.</text>
</comment>
<dbReference type="PANTHER" id="PTHR43213:SF5">
    <property type="entry name" value="BIFUNCTIONAL DTTP_UTP PYROPHOSPHATASE_METHYLTRANSFERASE PROTEIN-RELATED"/>
    <property type="match status" value="1"/>
</dbReference>
<keyword evidence="8" id="KW-1185">Reference proteome</keyword>
<dbReference type="PIRSF" id="PIRSF006305">
    <property type="entry name" value="Maf"/>
    <property type="match status" value="1"/>
</dbReference>
<dbReference type="InterPro" id="IPR029001">
    <property type="entry name" value="ITPase-like_fam"/>
</dbReference>
<dbReference type="EC" id="3.6.1.9" evidence="6"/>
<keyword evidence="5 6" id="KW-0546">Nucleotide metabolism</keyword>
<reference evidence="7 8" key="1">
    <citation type="submission" date="2013-12" db="EMBL/GenBank/DDBJ databases">
        <title>NBRP : Genome information of microbial organism related human and environment.</title>
        <authorList>
            <person name="Hattori M."/>
            <person name="Oshima K."/>
            <person name="Inaba H."/>
            <person name="Suda W."/>
            <person name="Sakamoto M."/>
            <person name="Iino T."/>
            <person name="Kitahara M."/>
            <person name="Oshida Y."/>
            <person name="Iida T."/>
            <person name="Kudo T."/>
            <person name="Itoh T."/>
            <person name="Ahmed I."/>
            <person name="Ohkuma M."/>
        </authorList>
    </citation>
    <scope>NUCLEOTIDE SEQUENCE [LARGE SCALE GENOMIC DNA]</scope>
    <source>
        <strain evidence="7 8">JCM 21738</strain>
    </source>
</reference>
<comment type="function">
    <text evidence="6">Nucleoside triphosphate pyrophosphatase that hydrolyzes dTTP and UTP. May have a dual role in cell division arrest and in preventing the incorporation of modified nucleotides into cellular nucleic acids.</text>
</comment>
<dbReference type="NCBIfam" id="TIGR00172">
    <property type="entry name" value="maf"/>
    <property type="match status" value="1"/>
</dbReference>
<dbReference type="FunFam" id="3.90.950.10:FF:000005">
    <property type="entry name" value="7-methyl-GTP pyrophosphatase"/>
    <property type="match status" value="1"/>
</dbReference>
<feature type="active site" description="Proton acceptor" evidence="6">
    <location>
        <position position="91"/>
    </location>
</feature>
<comment type="cofactor">
    <cofactor evidence="1 6">
        <name>a divalent metal cation</name>
        <dbReference type="ChEBI" id="CHEBI:60240"/>
    </cofactor>
</comment>
<dbReference type="InterPro" id="IPR003697">
    <property type="entry name" value="Maf-like"/>
</dbReference>
<dbReference type="CDD" id="cd00555">
    <property type="entry name" value="Maf"/>
    <property type="match status" value="1"/>
</dbReference>
<evidence type="ECO:0000256" key="5">
    <source>
        <dbReference type="ARBA" id="ARBA00023080"/>
    </source>
</evidence>
<keyword evidence="4 6" id="KW-0378">Hydrolase</keyword>
<comment type="catalytic activity">
    <reaction evidence="6">
        <text>dTTP + H2O = dTMP + diphosphate + H(+)</text>
        <dbReference type="Rhea" id="RHEA:28534"/>
        <dbReference type="ChEBI" id="CHEBI:15377"/>
        <dbReference type="ChEBI" id="CHEBI:15378"/>
        <dbReference type="ChEBI" id="CHEBI:33019"/>
        <dbReference type="ChEBI" id="CHEBI:37568"/>
        <dbReference type="ChEBI" id="CHEBI:63528"/>
        <dbReference type="EC" id="3.6.1.9"/>
    </reaction>
</comment>
<dbReference type="AlphaFoldDB" id="W4RJB4"/>
<evidence type="ECO:0000256" key="1">
    <source>
        <dbReference type="ARBA" id="ARBA00001968"/>
    </source>
</evidence>
<dbReference type="GO" id="GO:0036221">
    <property type="term" value="F:UTP diphosphatase activity"/>
    <property type="evidence" value="ECO:0007669"/>
    <property type="project" value="RHEA"/>
</dbReference>
<comment type="caution">
    <text evidence="6">Lacks conserved residue(s) required for the propagation of feature annotation.</text>
</comment>
<comment type="catalytic activity">
    <reaction evidence="6">
        <text>UTP + H2O = UMP + diphosphate + H(+)</text>
        <dbReference type="Rhea" id="RHEA:29395"/>
        <dbReference type="ChEBI" id="CHEBI:15377"/>
        <dbReference type="ChEBI" id="CHEBI:15378"/>
        <dbReference type="ChEBI" id="CHEBI:33019"/>
        <dbReference type="ChEBI" id="CHEBI:46398"/>
        <dbReference type="ChEBI" id="CHEBI:57865"/>
        <dbReference type="EC" id="3.6.1.9"/>
    </reaction>
</comment>
<protein>
    <recommendedName>
        <fullName evidence="6">dTTP/UTP pyrophosphatase</fullName>
        <shortName evidence="6">dTTPase/UTPase</shortName>
        <ecNumber evidence="6">3.6.1.9</ecNumber>
    </recommendedName>
    <alternativeName>
        <fullName evidence="6">Nucleoside triphosphate pyrophosphatase</fullName>
    </alternativeName>
    <alternativeName>
        <fullName evidence="6">Nucleotide pyrophosphatase</fullName>
        <shortName evidence="6">Nucleotide PPase</shortName>
    </alternativeName>
</protein>
<feature type="site" description="Important for substrate specificity" evidence="6">
    <location>
        <position position="174"/>
    </location>
</feature>
<dbReference type="Pfam" id="PF02545">
    <property type="entry name" value="Maf"/>
    <property type="match status" value="1"/>
</dbReference>
<name>W4RJB4_9BACI</name>
<sequence length="212" mass="23745">MVNFDSISLYLPLMQIEKKGDFMQRLILASSSPRRKELLESLRLKFEISSSDADESFSETLSPAEVVMELASRKSETVAHDYPDCFLIGSDTVVVHDGTILGKPESGQEALQMLKKLSGNTHSVYTGVSIISPEKETRFYEKTDVTFWDLSDEEIDTYIKSGEPFDKAGGYGIQGFGSMLVKEISGDYYTVVGLPVSRLIRELRKIGYNLPY</sequence>
<dbReference type="Proteomes" id="UP000018949">
    <property type="component" value="Unassembled WGS sequence"/>
</dbReference>
<evidence type="ECO:0000256" key="6">
    <source>
        <dbReference type="HAMAP-Rule" id="MF_00528"/>
    </source>
</evidence>
<keyword evidence="3 6" id="KW-0963">Cytoplasm</keyword>
<comment type="subcellular location">
    <subcellularLocation>
        <location evidence="2 6">Cytoplasm</location>
    </subcellularLocation>
</comment>